<dbReference type="Proteomes" id="UP000095751">
    <property type="component" value="Unassembled WGS sequence"/>
</dbReference>
<feature type="domain" description="Rhodanese" evidence="5">
    <location>
        <begin position="94"/>
        <end position="238"/>
    </location>
</feature>
<evidence type="ECO:0000313" key="7">
    <source>
        <dbReference type="Proteomes" id="UP000095751"/>
    </source>
</evidence>
<evidence type="ECO:0000256" key="3">
    <source>
        <dbReference type="SAM" id="MobiDB-lite"/>
    </source>
</evidence>
<name>A0A1E7FCL6_9STRA</name>
<feature type="compositionally biased region" description="Basic and acidic residues" evidence="3">
    <location>
        <begin position="250"/>
        <end position="261"/>
    </location>
</feature>
<accession>A0A1E7FCL6</accession>
<dbReference type="GO" id="GO:0005739">
    <property type="term" value="C:mitochondrion"/>
    <property type="evidence" value="ECO:0007669"/>
    <property type="project" value="TreeGrafter"/>
</dbReference>
<reference evidence="6 7" key="1">
    <citation type="submission" date="2016-09" db="EMBL/GenBank/DDBJ databases">
        <title>Extensive genetic diversity and differential bi-allelic expression allows diatom success in the polar Southern Ocean.</title>
        <authorList>
            <consortium name="DOE Joint Genome Institute"/>
            <person name="Mock T."/>
            <person name="Otillar R.P."/>
            <person name="Strauss J."/>
            <person name="Dupont C."/>
            <person name="Frickenhaus S."/>
            <person name="Maumus F."/>
            <person name="Mcmullan M."/>
            <person name="Sanges R."/>
            <person name="Schmutz J."/>
            <person name="Toseland A."/>
            <person name="Valas R."/>
            <person name="Veluchamy A."/>
            <person name="Ward B.J."/>
            <person name="Allen A."/>
            <person name="Barry K."/>
            <person name="Falciatore A."/>
            <person name="Ferrante M."/>
            <person name="Fortunato A.E."/>
            <person name="Gloeckner G."/>
            <person name="Gruber A."/>
            <person name="Hipkin R."/>
            <person name="Janech M."/>
            <person name="Kroth P."/>
            <person name="Leese F."/>
            <person name="Lindquist E."/>
            <person name="Lyon B.R."/>
            <person name="Martin J."/>
            <person name="Mayer C."/>
            <person name="Parker M."/>
            <person name="Quesneville H."/>
            <person name="Raymond J."/>
            <person name="Uhlig C."/>
            <person name="Valentin K.U."/>
            <person name="Worden A.Z."/>
            <person name="Armbrust E.V."/>
            <person name="Bowler C."/>
            <person name="Green B."/>
            <person name="Moulton V."/>
            <person name="Van Oosterhout C."/>
            <person name="Grigoriev I."/>
        </authorList>
    </citation>
    <scope>NUCLEOTIDE SEQUENCE [LARGE SCALE GENOMIC DNA]</scope>
    <source>
        <strain evidence="6 7">CCMP1102</strain>
    </source>
</reference>
<keyword evidence="1" id="KW-0808">Transferase</keyword>
<keyword evidence="4" id="KW-1133">Transmembrane helix</keyword>
<dbReference type="OrthoDB" id="270167at2759"/>
<keyword evidence="4" id="KW-0812">Transmembrane</keyword>
<evidence type="ECO:0000256" key="1">
    <source>
        <dbReference type="ARBA" id="ARBA00022679"/>
    </source>
</evidence>
<feature type="transmembrane region" description="Helical" evidence="4">
    <location>
        <begin position="20"/>
        <end position="44"/>
    </location>
</feature>
<dbReference type="InterPro" id="IPR045078">
    <property type="entry name" value="TST/MPST-like"/>
</dbReference>
<keyword evidence="4" id="KW-0472">Membrane</keyword>
<dbReference type="Gene3D" id="3.40.250.10">
    <property type="entry name" value="Rhodanese-like domain"/>
    <property type="match status" value="2"/>
</dbReference>
<dbReference type="PANTHER" id="PTHR11364:SF27">
    <property type="entry name" value="SULFURTRANSFERASE"/>
    <property type="match status" value="1"/>
</dbReference>
<dbReference type="KEGG" id="fcy:FRACYDRAFT_240613"/>
<evidence type="ECO:0000259" key="5">
    <source>
        <dbReference type="PROSITE" id="PS50206"/>
    </source>
</evidence>
<sequence length="425" mass="47847">MVFPTVTKKNWNRQRRGKLFPISASGIILDVLIITIVVMIVNVVGMSTVLKANTIGRRGCYRRVLFQHRSSSSSSSSTLSATTRRHVDNDTNTINNTIQFIDATWFHKGIRNGRKEFENGPRLPGAVHWDISDLSTNGELFPNDNPKKLKNVFPSQWLVGAALEKMGVINTNNNSSSNNKSTTTETTKTMLVVYGREGTFFAPRVWYTLKKYYCGSGSVKLLQGSLEEWIAKGGPADFDPITTATNTMTTKDRNSTRKRNDNNSIEPATNAVSIRAKDLLEEFGPRWRDNRYKHPSISWSTAKNRLVDMQFVLDFLDYKQKQRKEEEEEEEDDELSSSSMLKEELDLLVSSPSSSNRNKNDSSNDKWPSIIIDTRGSSFSKKGHIPVCTMALALEELGLPEPFIYDGSWNEWGQDPSTPKAGISK</sequence>
<feature type="compositionally biased region" description="Low complexity" evidence="3">
    <location>
        <begin position="348"/>
        <end position="357"/>
    </location>
</feature>
<dbReference type="InterPro" id="IPR036873">
    <property type="entry name" value="Rhodanese-like_dom_sf"/>
</dbReference>
<feature type="domain" description="Rhodanese" evidence="5">
    <location>
        <begin position="388"/>
        <end position="421"/>
    </location>
</feature>
<dbReference type="PANTHER" id="PTHR11364">
    <property type="entry name" value="THIOSULFATE SULFERTANSFERASE"/>
    <property type="match status" value="1"/>
</dbReference>
<dbReference type="GO" id="GO:0004792">
    <property type="term" value="F:thiosulfate-cyanide sulfurtransferase activity"/>
    <property type="evidence" value="ECO:0007669"/>
    <property type="project" value="TreeGrafter"/>
</dbReference>
<keyword evidence="7" id="KW-1185">Reference proteome</keyword>
<dbReference type="InterPro" id="IPR001763">
    <property type="entry name" value="Rhodanese-like_dom"/>
</dbReference>
<dbReference type="EMBL" id="KV784359">
    <property type="protein sequence ID" value="OEU15918.1"/>
    <property type="molecule type" value="Genomic_DNA"/>
</dbReference>
<gene>
    <name evidence="6" type="ORF">FRACYDRAFT_240613</name>
</gene>
<feature type="region of interest" description="Disordered" evidence="3">
    <location>
        <begin position="348"/>
        <end position="367"/>
    </location>
</feature>
<dbReference type="AlphaFoldDB" id="A0A1E7FCL6"/>
<evidence type="ECO:0000313" key="6">
    <source>
        <dbReference type="EMBL" id="OEU15918.1"/>
    </source>
</evidence>
<dbReference type="PROSITE" id="PS50206">
    <property type="entry name" value="RHODANESE_3"/>
    <property type="match status" value="2"/>
</dbReference>
<evidence type="ECO:0000256" key="2">
    <source>
        <dbReference type="ARBA" id="ARBA00022737"/>
    </source>
</evidence>
<proteinExistence type="predicted"/>
<evidence type="ECO:0000256" key="4">
    <source>
        <dbReference type="SAM" id="Phobius"/>
    </source>
</evidence>
<dbReference type="InParanoid" id="A0A1E7FCL6"/>
<feature type="region of interest" description="Disordered" evidence="3">
    <location>
        <begin position="241"/>
        <end position="270"/>
    </location>
</feature>
<organism evidence="6 7">
    <name type="scientific">Fragilariopsis cylindrus CCMP1102</name>
    <dbReference type="NCBI Taxonomy" id="635003"/>
    <lineage>
        <taxon>Eukaryota</taxon>
        <taxon>Sar</taxon>
        <taxon>Stramenopiles</taxon>
        <taxon>Ochrophyta</taxon>
        <taxon>Bacillariophyta</taxon>
        <taxon>Bacillariophyceae</taxon>
        <taxon>Bacillariophycidae</taxon>
        <taxon>Bacillariales</taxon>
        <taxon>Bacillariaceae</taxon>
        <taxon>Fragilariopsis</taxon>
    </lineage>
</organism>
<protein>
    <recommendedName>
        <fullName evidence="5">Rhodanese domain-containing protein</fullName>
    </recommendedName>
</protein>
<dbReference type="SUPFAM" id="SSF52821">
    <property type="entry name" value="Rhodanese/Cell cycle control phosphatase"/>
    <property type="match status" value="2"/>
</dbReference>
<dbReference type="SMART" id="SM00450">
    <property type="entry name" value="RHOD"/>
    <property type="match status" value="1"/>
</dbReference>
<keyword evidence="2" id="KW-0677">Repeat</keyword>